<organism evidence="3 4">
    <name type="scientific">Sphingobacterium populi</name>
    <dbReference type="NCBI Taxonomy" id="1812824"/>
    <lineage>
        <taxon>Bacteria</taxon>
        <taxon>Pseudomonadati</taxon>
        <taxon>Bacteroidota</taxon>
        <taxon>Sphingobacteriia</taxon>
        <taxon>Sphingobacteriales</taxon>
        <taxon>Sphingobacteriaceae</taxon>
        <taxon>Sphingobacterium</taxon>
    </lineage>
</organism>
<feature type="transmembrane region" description="Helical" evidence="2">
    <location>
        <begin position="298"/>
        <end position="320"/>
    </location>
</feature>
<feature type="transmembrane region" description="Helical" evidence="2">
    <location>
        <begin position="67"/>
        <end position="90"/>
    </location>
</feature>
<gene>
    <name evidence="3" type="ORF">ACFSQ6_09215</name>
</gene>
<sequence length="334" mass="35602">MNESHHMRDKSQPTIFRRLSWSAILAGVIVAVIVQLLLSLLGLGVGLSTFSPTTDDSPFSGYGTGASIWWLLSVLIALFSGGLVTGWLSYSSEKVDNMLHGVVAWALFTLLSLYIVTSSVGRILGGIGTIVGKSASAVGSVVSSAAPDVSSLVGDQIGIEKEDLQKLKDEALKTLRQTGKKELQPENIEGKLNKATDKLDDASDEVMQDPNKIDQEARTLFNKLFDLKEDILSAADQDALVNIVSARTGKSDQEAREMVSNWAEAADNAKQKVREATEQAKEKAKEIGEDATDAVGRAAILGFFALLLGAGAAIGGAVVANKQRIAKYGNTRII</sequence>
<protein>
    <recommendedName>
        <fullName evidence="5">CAP-Gly protein</fullName>
    </recommendedName>
</protein>
<keyword evidence="2" id="KW-1133">Transmembrane helix</keyword>
<keyword evidence="2" id="KW-0472">Membrane</keyword>
<feature type="coiled-coil region" evidence="1">
    <location>
        <begin position="259"/>
        <end position="290"/>
    </location>
</feature>
<name>A0ABW5UFU5_9SPHI</name>
<proteinExistence type="predicted"/>
<dbReference type="RefSeq" id="WP_156472568.1">
    <property type="nucleotide sequence ID" value="NZ_JBHUMB010000008.1"/>
</dbReference>
<keyword evidence="1" id="KW-0175">Coiled coil</keyword>
<keyword evidence="4" id="KW-1185">Reference proteome</keyword>
<evidence type="ECO:0000313" key="4">
    <source>
        <dbReference type="Proteomes" id="UP001597418"/>
    </source>
</evidence>
<evidence type="ECO:0000313" key="3">
    <source>
        <dbReference type="EMBL" id="MFD2743577.1"/>
    </source>
</evidence>
<evidence type="ECO:0008006" key="5">
    <source>
        <dbReference type="Google" id="ProtNLM"/>
    </source>
</evidence>
<evidence type="ECO:0000256" key="2">
    <source>
        <dbReference type="SAM" id="Phobius"/>
    </source>
</evidence>
<keyword evidence="2" id="KW-0812">Transmembrane</keyword>
<evidence type="ECO:0000256" key="1">
    <source>
        <dbReference type="SAM" id="Coils"/>
    </source>
</evidence>
<comment type="caution">
    <text evidence="3">The sequence shown here is derived from an EMBL/GenBank/DDBJ whole genome shotgun (WGS) entry which is preliminary data.</text>
</comment>
<reference evidence="4" key="1">
    <citation type="journal article" date="2019" name="Int. J. Syst. Evol. Microbiol.">
        <title>The Global Catalogue of Microorganisms (GCM) 10K type strain sequencing project: providing services to taxonomists for standard genome sequencing and annotation.</title>
        <authorList>
            <consortium name="The Broad Institute Genomics Platform"/>
            <consortium name="The Broad Institute Genome Sequencing Center for Infectious Disease"/>
            <person name="Wu L."/>
            <person name="Ma J."/>
        </authorList>
    </citation>
    <scope>NUCLEOTIDE SEQUENCE [LARGE SCALE GENOMIC DNA]</scope>
    <source>
        <strain evidence="4">KCTC 42247</strain>
    </source>
</reference>
<feature type="transmembrane region" description="Helical" evidence="2">
    <location>
        <begin position="102"/>
        <end position="124"/>
    </location>
</feature>
<feature type="transmembrane region" description="Helical" evidence="2">
    <location>
        <begin position="21"/>
        <end position="47"/>
    </location>
</feature>
<accession>A0ABW5UFU5</accession>
<dbReference type="Proteomes" id="UP001597418">
    <property type="component" value="Unassembled WGS sequence"/>
</dbReference>
<dbReference type="EMBL" id="JBHUMB010000008">
    <property type="protein sequence ID" value="MFD2743577.1"/>
    <property type="molecule type" value="Genomic_DNA"/>
</dbReference>